<feature type="signal peptide" evidence="7">
    <location>
        <begin position="1"/>
        <end position="24"/>
    </location>
</feature>
<dbReference type="InterPro" id="IPR021109">
    <property type="entry name" value="Peptidase_aspartic_dom_sf"/>
</dbReference>
<keyword evidence="3 7" id="KW-0732">Signal</keyword>
<name>A0A7J6P5W9_PEROL</name>
<evidence type="ECO:0000313" key="12">
    <source>
        <dbReference type="Proteomes" id="UP000541610"/>
    </source>
</evidence>
<evidence type="ECO:0000313" key="13">
    <source>
        <dbReference type="Proteomes" id="UP000553632"/>
    </source>
</evidence>
<keyword evidence="6" id="KW-0865">Zymogen</keyword>
<sequence>MAATSPFFAWLNIVANVLLQVAKGQIIRLDIGYIDLPPYGYGLFYPMKAEQHQVMDILIDTGSESDYFFFAWKQWYEKSTGKSCDHMPGGCYACNHPCTPRAPMKSIEYEDGVAASIFQHKGKMSIGTNPPIDLTFGLLYDQDPPPTLQAPVNTLGLGPYKGDPNFPSLMKQLQTAGEVDNGTFALCLFPSPLMGVLMLGGGYPSLYKHPLQYVELGMASGYTVKLDTFQVGSAFKTIGIKEDVYLDTGCHFLYVSQPYYDKLIKDIKAEANKAANMTVPITFDSGRDVWTFPCQNITIMPPLAFGLGPNGTVPLTMSYINYAMNDKGYCHFIIKKGNDTSWAFPDRMLIGNYLEFQPEQGRVGIAPLSSRYT</sequence>
<dbReference type="OMA" id="NDTSWAF"/>
<dbReference type="PANTHER" id="PTHR47965:SF12">
    <property type="entry name" value="ASPARTIC PROTEINASE 3-RELATED"/>
    <property type="match status" value="1"/>
</dbReference>
<dbReference type="Gene3D" id="2.40.70.10">
    <property type="entry name" value="Acid Proteases"/>
    <property type="match status" value="2"/>
</dbReference>
<protein>
    <recommendedName>
        <fullName evidence="8">Peptidase A1 domain-containing protein</fullName>
    </recommendedName>
</protein>
<evidence type="ECO:0000256" key="2">
    <source>
        <dbReference type="ARBA" id="ARBA00022670"/>
    </source>
</evidence>
<dbReference type="EMBL" id="JABANM010032720">
    <property type="protein sequence ID" value="KAF4702458.1"/>
    <property type="molecule type" value="Genomic_DNA"/>
</dbReference>
<evidence type="ECO:0000256" key="5">
    <source>
        <dbReference type="ARBA" id="ARBA00022801"/>
    </source>
</evidence>
<evidence type="ECO:0000259" key="8">
    <source>
        <dbReference type="PROSITE" id="PS51767"/>
    </source>
</evidence>
<evidence type="ECO:0000313" key="11">
    <source>
        <dbReference type="EMBL" id="KAF4752486.1"/>
    </source>
</evidence>
<dbReference type="GO" id="GO:0004190">
    <property type="term" value="F:aspartic-type endopeptidase activity"/>
    <property type="evidence" value="ECO:0007669"/>
    <property type="project" value="UniProtKB-KW"/>
</dbReference>
<evidence type="ECO:0000256" key="1">
    <source>
        <dbReference type="ARBA" id="ARBA00007447"/>
    </source>
</evidence>
<keyword evidence="4" id="KW-0064">Aspartyl protease</keyword>
<evidence type="ECO:0000256" key="7">
    <source>
        <dbReference type="SAM" id="SignalP"/>
    </source>
</evidence>
<feature type="chain" id="PRO_5033915116" description="Peptidase A1 domain-containing protein" evidence="7">
    <location>
        <begin position="25"/>
        <end position="373"/>
    </location>
</feature>
<accession>A0A7J6P5W9</accession>
<dbReference type="Pfam" id="PF00026">
    <property type="entry name" value="Asp"/>
    <property type="match status" value="1"/>
</dbReference>
<feature type="domain" description="Peptidase A1" evidence="8">
    <location>
        <begin position="41"/>
        <end position="366"/>
    </location>
</feature>
<dbReference type="InterPro" id="IPR033121">
    <property type="entry name" value="PEPTIDASE_A1"/>
</dbReference>
<comment type="similarity">
    <text evidence="1">Belongs to the peptidase A1 family.</text>
</comment>
<evidence type="ECO:0000256" key="6">
    <source>
        <dbReference type="ARBA" id="ARBA00023145"/>
    </source>
</evidence>
<dbReference type="EMBL" id="JABANO010006026">
    <property type="protein sequence ID" value="KAF4752486.1"/>
    <property type="molecule type" value="Genomic_DNA"/>
</dbReference>
<dbReference type="Proteomes" id="UP000574390">
    <property type="component" value="Unassembled WGS sequence"/>
</dbReference>
<evidence type="ECO:0000256" key="3">
    <source>
        <dbReference type="ARBA" id="ARBA00022729"/>
    </source>
</evidence>
<dbReference type="PROSITE" id="PS51767">
    <property type="entry name" value="PEPTIDASE_A1"/>
    <property type="match status" value="1"/>
</dbReference>
<organism evidence="9 12">
    <name type="scientific">Perkinsus olseni</name>
    <name type="common">Perkinsus atlanticus</name>
    <dbReference type="NCBI Taxonomy" id="32597"/>
    <lineage>
        <taxon>Eukaryota</taxon>
        <taxon>Sar</taxon>
        <taxon>Alveolata</taxon>
        <taxon>Perkinsozoa</taxon>
        <taxon>Perkinsea</taxon>
        <taxon>Perkinsida</taxon>
        <taxon>Perkinsidae</taxon>
        <taxon>Perkinsus</taxon>
    </lineage>
</organism>
<dbReference type="Proteomes" id="UP000541610">
    <property type="component" value="Unassembled WGS sequence"/>
</dbReference>
<dbReference type="CDD" id="cd05471">
    <property type="entry name" value="pepsin_like"/>
    <property type="match status" value="1"/>
</dbReference>
<dbReference type="InterPro" id="IPR001461">
    <property type="entry name" value="Aspartic_peptidase_A1"/>
</dbReference>
<reference evidence="12 13" key="1">
    <citation type="submission" date="2020-04" db="EMBL/GenBank/DDBJ databases">
        <title>Perkinsus olseni comparative genomics.</title>
        <authorList>
            <person name="Bogema D.R."/>
        </authorList>
    </citation>
    <scope>NUCLEOTIDE SEQUENCE [LARGE SCALE GENOMIC DNA]</scope>
    <source>
        <strain evidence="9">00978-12</strain>
        <strain evidence="10">ATCC PRA-205</strain>
        <strain evidence="11 13">ATCC PRA-207</strain>
    </source>
</reference>
<dbReference type="SUPFAM" id="SSF50630">
    <property type="entry name" value="Acid proteases"/>
    <property type="match status" value="1"/>
</dbReference>
<dbReference type="PANTHER" id="PTHR47965">
    <property type="entry name" value="ASPARTYL PROTEASE-RELATED"/>
    <property type="match status" value="1"/>
</dbReference>
<dbReference type="GO" id="GO:0006508">
    <property type="term" value="P:proteolysis"/>
    <property type="evidence" value="ECO:0007669"/>
    <property type="project" value="UniProtKB-KW"/>
</dbReference>
<proteinExistence type="inferred from homology"/>
<evidence type="ECO:0000313" key="9">
    <source>
        <dbReference type="EMBL" id="KAF4691237.1"/>
    </source>
</evidence>
<dbReference type="Proteomes" id="UP000553632">
    <property type="component" value="Unassembled WGS sequence"/>
</dbReference>
<dbReference type="EMBL" id="JABANP010000082">
    <property type="protein sequence ID" value="KAF4691237.1"/>
    <property type="molecule type" value="Genomic_DNA"/>
</dbReference>
<dbReference type="InterPro" id="IPR034164">
    <property type="entry name" value="Pepsin-like_dom"/>
</dbReference>
<keyword evidence="13" id="KW-1185">Reference proteome</keyword>
<keyword evidence="2" id="KW-0645">Protease</keyword>
<gene>
    <name evidence="9" type="ORF">FOZ60_015914</name>
    <name evidence="10" type="ORF">FOZ62_003951</name>
    <name evidence="11" type="ORF">FOZ63_026909</name>
</gene>
<evidence type="ECO:0000256" key="4">
    <source>
        <dbReference type="ARBA" id="ARBA00022750"/>
    </source>
</evidence>
<comment type="caution">
    <text evidence="9">The sequence shown here is derived from an EMBL/GenBank/DDBJ whole genome shotgun (WGS) entry which is preliminary data.</text>
</comment>
<keyword evidence="5" id="KW-0378">Hydrolase</keyword>
<dbReference type="AlphaFoldDB" id="A0A7J6P5W9"/>
<evidence type="ECO:0000313" key="10">
    <source>
        <dbReference type="EMBL" id="KAF4702458.1"/>
    </source>
</evidence>
<dbReference type="OrthoDB" id="410343at2759"/>